<name>A0A6L5YMD5_9FIRM</name>
<dbReference type="GO" id="GO:0005524">
    <property type="term" value="F:ATP binding"/>
    <property type="evidence" value="ECO:0007669"/>
    <property type="project" value="UniProtKB-KW"/>
</dbReference>
<accession>A0A6L5YMD5</accession>
<evidence type="ECO:0000256" key="2">
    <source>
        <dbReference type="ARBA" id="ARBA00013025"/>
    </source>
</evidence>
<dbReference type="EMBL" id="VUNI01000001">
    <property type="protein sequence ID" value="MST73560.1"/>
    <property type="molecule type" value="Genomic_DNA"/>
</dbReference>
<evidence type="ECO:0000256" key="1">
    <source>
        <dbReference type="ARBA" id="ARBA00008276"/>
    </source>
</evidence>
<feature type="domain" description="Mur ligase C-terminal" evidence="11">
    <location>
        <begin position="301"/>
        <end position="416"/>
    </location>
</feature>
<dbReference type="PROSITE" id="PS01012">
    <property type="entry name" value="FOLYLPOLYGLU_SYNT_2"/>
    <property type="match status" value="1"/>
</dbReference>
<dbReference type="InterPro" id="IPR013221">
    <property type="entry name" value="Mur_ligase_cen"/>
</dbReference>
<reference evidence="13 14" key="1">
    <citation type="submission" date="2019-08" db="EMBL/GenBank/DDBJ databases">
        <title>In-depth cultivation of the pig gut microbiome towards novel bacterial diversity and tailored functional studies.</title>
        <authorList>
            <person name="Wylensek D."/>
            <person name="Hitch T.C.A."/>
            <person name="Clavel T."/>
        </authorList>
    </citation>
    <scope>NUCLEOTIDE SEQUENCE [LARGE SCALE GENOMIC DNA]</scope>
    <source>
        <strain evidence="13 14">MUC/MUC-530-WT-4D</strain>
    </source>
</reference>
<dbReference type="RefSeq" id="WP_154427836.1">
    <property type="nucleotide sequence ID" value="NZ_VUNI01000001.1"/>
</dbReference>
<evidence type="ECO:0000256" key="9">
    <source>
        <dbReference type="ARBA" id="ARBA00047493"/>
    </source>
</evidence>
<dbReference type="Gene3D" id="3.40.1190.10">
    <property type="entry name" value="Mur-like, catalytic domain"/>
    <property type="match status" value="1"/>
</dbReference>
<dbReference type="SUPFAM" id="SSF53244">
    <property type="entry name" value="MurD-like peptide ligases, peptide-binding domain"/>
    <property type="match status" value="1"/>
</dbReference>
<dbReference type="PANTHER" id="PTHR11136">
    <property type="entry name" value="FOLYLPOLYGLUTAMATE SYNTHASE-RELATED"/>
    <property type="match status" value="1"/>
</dbReference>
<dbReference type="Pfam" id="PF08245">
    <property type="entry name" value="Mur_ligase_M"/>
    <property type="match status" value="1"/>
</dbReference>
<evidence type="ECO:0000313" key="13">
    <source>
        <dbReference type="EMBL" id="MST73560.1"/>
    </source>
</evidence>
<dbReference type="InterPro" id="IPR018109">
    <property type="entry name" value="Folylpolyglutamate_synth_CS"/>
</dbReference>
<dbReference type="Pfam" id="PF02875">
    <property type="entry name" value="Mur_ligase_C"/>
    <property type="match status" value="1"/>
</dbReference>
<comment type="similarity">
    <text evidence="1 10">Belongs to the folylpolyglutamate synthase family.</text>
</comment>
<proteinExistence type="inferred from homology"/>
<keyword evidence="4" id="KW-0479">Metal-binding</keyword>
<dbReference type="InterPro" id="IPR036615">
    <property type="entry name" value="Mur_ligase_C_dom_sf"/>
</dbReference>
<evidence type="ECO:0000256" key="10">
    <source>
        <dbReference type="PIRNR" id="PIRNR001563"/>
    </source>
</evidence>
<organism evidence="13 14">
    <name type="scientific">Roseburia porci</name>
    <dbReference type="NCBI Taxonomy" id="2605790"/>
    <lineage>
        <taxon>Bacteria</taxon>
        <taxon>Bacillati</taxon>
        <taxon>Bacillota</taxon>
        <taxon>Clostridia</taxon>
        <taxon>Lachnospirales</taxon>
        <taxon>Lachnospiraceae</taxon>
        <taxon>Roseburia</taxon>
    </lineage>
</organism>
<dbReference type="NCBIfam" id="TIGR01499">
    <property type="entry name" value="folC"/>
    <property type="match status" value="1"/>
</dbReference>
<dbReference type="InterPro" id="IPR001645">
    <property type="entry name" value="Folylpolyglutamate_synth"/>
</dbReference>
<dbReference type="GO" id="GO:0004326">
    <property type="term" value="F:tetrahydrofolylpolyglutamate synthase activity"/>
    <property type="evidence" value="ECO:0007669"/>
    <property type="project" value="UniProtKB-EC"/>
</dbReference>
<dbReference type="SUPFAM" id="SSF53623">
    <property type="entry name" value="MurD-like peptide ligases, catalytic domain"/>
    <property type="match status" value="1"/>
</dbReference>
<feature type="domain" description="Mur ligase central" evidence="12">
    <location>
        <begin position="45"/>
        <end position="266"/>
    </location>
</feature>
<sequence>MMTYSEARDYIQNVSRSGSVLGLESIRALMAELSNIQDELPIIHIAGTNGKGSVGAYLASMFREAGLHVGRYCSPAVFVPLEVWQYDGSHMSETEYAQIMSQVKEACDIVVSKGGSYPTVFEVETAAAFLYFYQKKPDVVLLETGMGGLTDATNLIRKPVASVLTTISMDHMQFLGDTLEQITTVKCGILKENCPAFSAGQEPQVRKVIEEQAKEKKCPLVFADSQHIRILDEQPGKMSFTYKRKEFQTTMAGAYQVRNATLAIEVFLGIQEQLWKEPFQKDDGRIWQVIRDGIAKCRWAGRFEVISTDPLIVIDGAHNEDAAKQLAKTVENCFTNIPITYIIGVLADKEHEKMLRIMSPYAKCVYTVTPDNGRAMEGSRLAEEACQYYENVTCCETIKEAVSKAVAQKRPVLAFGSLSYLGQLKQEVQQWLIEQK</sequence>
<evidence type="ECO:0000259" key="12">
    <source>
        <dbReference type="Pfam" id="PF08245"/>
    </source>
</evidence>
<protein>
    <recommendedName>
        <fullName evidence="2">tetrahydrofolate synthase</fullName>
        <ecNumber evidence="2">6.3.2.17</ecNumber>
    </recommendedName>
    <alternativeName>
        <fullName evidence="8">Tetrahydrofolylpolyglutamate synthase</fullName>
    </alternativeName>
</protein>
<keyword evidence="14" id="KW-1185">Reference proteome</keyword>
<dbReference type="GO" id="GO:0046872">
    <property type="term" value="F:metal ion binding"/>
    <property type="evidence" value="ECO:0007669"/>
    <property type="project" value="UniProtKB-KW"/>
</dbReference>
<dbReference type="Gene3D" id="3.90.190.20">
    <property type="entry name" value="Mur ligase, C-terminal domain"/>
    <property type="match status" value="1"/>
</dbReference>
<dbReference type="GO" id="GO:0005737">
    <property type="term" value="C:cytoplasm"/>
    <property type="evidence" value="ECO:0007669"/>
    <property type="project" value="TreeGrafter"/>
</dbReference>
<comment type="catalytic activity">
    <reaction evidence="9">
        <text>(6S)-5,6,7,8-tetrahydrofolyl-(gamma-L-Glu)(n) + L-glutamate + ATP = (6S)-5,6,7,8-tetrahydrofolyl-(gamma-L-Glu)(n+1) + ADP + phosphate + H(+)</text>
        <dbReference type="Rhea" id="RHEA:10580"/>
        <dbReference type="Rhea" id="RHEA-COMP:14738"/>
        <dbReference type="Rhea" id="RHEA-COMP:14740"/>
        <dbReference type="ChEBI" id="CHEBI:15378"/>
        <dbReference type="ChEBI" id="CHEBI:29985"/>
        <dbReference type="ChEBI" id="CHEBI:30616"/>
        <dbReference type="ChEBI" id="CHEBI:43474"/>
        <dbReference type="ChEBI" id="CHEBI:141005"/>
        <dbReference type="ChEBI" id="CHEBI:456216"/>
        <dbReference type="EC" id="6.3.2.17"/>
    </reaction>
</comment>
<evidence type="ECO:0000256" key="4">
    <source>
        <dbReference type="ARBA" id="ARBA00022723"/>
    </source>
</evidence>
<gene>
    <name evidence="13" type="ORF">FYJ75_00740</name>
</gene>
<evidence type="ECO:0000259" key="11">
    <source>
        <dbReference type="Pfam" id="PF02875"/>
    </source>
</evidence>
<dbReference type="Proteomes" id="UP000474024">
    <property type="component" value="Unassembled WGS sequence"/>
</dbReference>
<evidence type="ECO:0000313" key="14">
    <source>
        <dbReference type="Proteomes" id="UP000474024"/>
    </source>
</evidence>
<dbReference type="GO" id="GO:0008841">
    <property type="term" value="F:dihydrofolate synthase activity"/>
    <property type="evidence" value="ECO:0007669"/>
    <property type="project" value="TreeGrafter"/>
</dbReference>
<keyword evidence="3 10" id="KW-0436">Ligase</keyword>
<dbReference type="InterPro" id="IPR036565">
    <property type="entry name" value="Mur-like_cat_sf"/>
</dbReference>
<dbReference type="InterPro" id="IPR004101">
    <property type="entry name" value="Mur_ligase_C"/>
</dbReference>
<evidence type="ECO:0000256" key="7">
    <source>
        <dbReference type="ARBA" id="ARBA00022842"/>
    </source>
</evidence>
<comment type="caution">
    <text evidence="13">The sequence shown here is derived from an EMBL/GenBank/DDBJ whole genome shotgun (WGS) entry which is preliminary data.</text>
</comment>
<evidence type="ECO:0000256" key="5">
    <source>
        <dbReference type="ARBA" id="ARBA00022741"/>
    </source>
</evidence>
<dbReference type="AlphaFoldDB" id="A0A6L5YMD5"/>
<dbReference type="PIRSF" id="PIRSF001563">
    <property type="entry name" value="Folylpolyglu_synth"/>
    <property type="match status" value="1"/>
</dbReference>
<keyword evidence="5 10" id="KW-0547">Nucleotide-binding</keyword>
<dbReference type="EC" id="6.3.2.17" evidence="2"/>
<evidence type="ECO:0000256" key="6">
    <source>
        <dbReference type="ARBA" id="ARBA00022840"/>
    </source>
</evidence>
<keyword evidence="7" id="KW-0460">Magnesium</keyword>
<dbReference type="PANTHER" id="PTHR11136:SF0">
    <property type="entry name" value="DIHYDROFOLATE SYNTHETASE-RELATED"/>
    <property type="match status" value="1"/>
</dbReference>
<evidence type="ECO:0000256" key="8">
    <source>
        <dbReference type="ARBA" id="ARBA00030592"/>
    </source>
</evidence>
<keyword evidence="6 10" id="KW-0067">ATP-binding</keyword>
<evidence type="ECO:0000256" key="3">
    <source>
        <dbReference type="ARBA" id="ARBA00022598"/>
    </source>
</evidence>